<accession>A0A0J1K844</accession>
<feature type="signal peptide" evidence="1">
    <location>
        <begin position="1"/>
        <end position="28"/>
    </location>
</feature>
<dbReference type="SMART" id="SM00972">
    <property type="entry name" value="SCPU"/>
    <property type="match status" value="1"/>
</dbReference>
<dbReference type="Proteomes" id="UP000035909">
    <property type="component" value="Unassembled WGS sequence"/>
</dbReference>
<feature type="domain" description="Spore coat protein U/FanG" evidence="2">
    <location>
        <begin position="32"/>
        <end position="185"/>
    </location>
</feature>
<sequence length="188" mass="19382">MELNMAKPYRFTVLTVALLCLSSNSFSASVSGTINVNISLEAGCVINGNNTLDGDSAIDFGTLDFGSVPTVFVQQDSAVTGGAANGIAVVCSSGVTPSFAIASGNNDGSIVGGVGNGNHTMSDSSGNYVDYAIFSDPARSNRIENNTSILMAEFTDTTPQTIELYGRAYGTSNVAGSYSDTLNVTLSW</sequence>
<dbReference type="OrthoDB" id="7011154at2"/>
<name>A0A0J1K844_9GAMM</name>
<dbReference type="EMBL" id="LDOU01000006">
    <property type="protein sequence ID" value="KLV10512.1"/>
    <property type="molecule type" value="Genomic_DNA"/>
</dbReference>
<feature type="chain" id="PRO_5005254023" description="Spore coat protein U/FanG domain-containing protein" evidence="1">
    <location>
        <begin position="29"/>
        <end position="188"/>
    </location>
</feature>
<dbReference type="STRING" id="320778.ABT57_08230"/>
<protein>
    <recommendedName>
        <fullName evidence="2">Spore coat protein U/FanG domain-containing protein</fullName>
    </recommendedName>
</protein>
<evidence type="ECO:0000313" key="4">
    <source>
        <dbReference type="Proteomes" id="UP000035909"/>
    </source>
</evidence>
<evidence type="ECO:0000259" key="2">
    <source>
        <dbReference type="Pfam" id="PF05229"/>
    </source>
</evidence>
<reference evidence="3 4" key="1">
    <citation type="submission" date="2015-05" db="EMBL/GenBank/DDBJ databases">
        <title>Photobacterium galathea sp. nov.</title>
        <authorList>
            <person name="Machado H."/>
            <person name="Gram L."/>
        </authorList>
    </citation>
    <scope>NUCLEOTIDE SEQUENCE [LARGE SCALE GENOMIC DNA]</scope>
    <source>
        <strain evidence="3 4">DSM 22954</strain>
    </source>
</reference>
<dbReference type="PANTHER" id="PTHR37089">
    <property type="entry name" value="PROTEIN U-RELATED"/>
    <property type="match status" value="1"/>
</dbReference>
<evidence type="ECO:0000313" key="3">
    <source>
        <dbReference type="EMBL" id="KLV10512.1"/>
    </source>
</evidence>
<dbReference type="PANTHER" id="PTHR37089:SF4">
    <property type="entry name" value="EXPORTED PROTEIN"/>
    <property type="match status" value="1"/>
</dbReference>
<dbReference type="InterPro" id="IPR007893">
    <property type="entry name" value="Spore_coat_U/FanG"/>
</dbReference>
<comment type="caution">
    <text evidence="3">The sequence shown here is derived from an EMBL/GenBank/DDBJ whole genome shotgun (WGS) entry which is preliminary data.</text>
</comment>
<dbReference type="InterPro" id="IPR053167">
    <property type="entry name" value="Spore_coat_component"/>
</dbReference>
<organism evidence="3 4">
    <name type="scientific">Photobacterium ganghwense</name>
    <dbReference type="NCBI Taxonomy" id="320778"/>
    <lineage>
        <taxon>Bacteria</taxon>
        <taxon>Pseudomonadati</taxon>
        <taxon>Pseudomonadota</taxon>
        <taxon>Gammaproteobacteria</taxon>
        <taxon>Vibrionales</taxon>
        <taxon>Vibrionaceae</taxon>
        <taxon>Photobacterium</taxon>
    </lineage>
</organism>
<keyword evidence="1" id="KW-0732">Signal</keyword>
<evidence type="ECO:0000256" key="1">
    <source>
        <dbReference type="SAM" id="SignalP"/>
    </source>
</evidence>
<keyword evidence="4" id="KW-1185">Reference proteome</keyword>
<dbReference type="PATRIC" id="fig|320778.3.peg.1785"/>
<gene>
    <name evidence="3" type="ORF">ABT57_08230</name>
</gene>
<dbReference type="AlphaFoldDB" id="A0A0J1K844"/>
<proteinExistence type="predicted"/>
<dbReference type="Pfam" id="PF05229">
    <property type="entry name" value="SCPU"/>
    <property type="match status" value="1"/>
</dbReference>